<dbReference type="Pfam" id="PF02687">
    <property type="entry name" value="FtsX"/>
    <property type="match status" value="2"/>
</dbReference>
<protein>
    <submittedName>
        <fullName evidence="10">Permease</fullName>
    </submittedName>
</protein>
<dbReference type="Proteomes" id="UP000002402">
    <property type="component" value="Chromosome"/>
</dbReference>
<evidence type="ECO:0000259" key="8">
    <source>
        <dbReference type="Pfam" id="PF02687"/>
    </source>
</evidence>
<keyword evidence="2" id="KW-1003">Cell membrane</keyword>
<evidence type="ECO:0000256" key="7">
    <source>
        <dbReference type="SAM" id="Phobius"/>
    </source>
</evidence>
<feature type="domain" description="MacB-like periplasmic core" evidence="9">
    <location>
        <begin position="448"/>
        <end position="678"/>
    </location>
</feature>
<evidence type="ECO:0000256" key="4">
    <source>
        <dbReference type="ARBA" id="ARBA00022989"/>
    </source>
</evidence>
<comment type="subcellular location">
    <subcellularLocation>
        <location evidence="1">Cell membrane</location>
        <topology evidence="1">Multi-pass membrane protein</topology>
    </subcellularLocation>
</comment>
<accession>Q1D686</accession>
<feature type="transmembrane region" description="Helical" evidence="7">
    <location>
        <begin position="720"/>
        <end position="746"/>
    </location>
</feature>
<dbReference type="InterPro" id="IPR050250">
    <property type="entry name" value="Macrolide_Exporter_MacB"/>
</dbReference>
<evidence type="ECO:0000256" key="1">
    <source>
        <dbReference type="ARBA" id="ARBA00004651"/>
    </source>
</evidence>
<keyword evidence="4 7" id="KW-1133">Transmembrane helix</keyword>
<dbReference type="Pfam" id="PF12704">
    <property type="entry name" value="MacB_PCD"/>
    <property type="match status" value="2"/>
</dbReference>
<feature type="transmembrane region" description="Helical" evidence="7">
    <location>
        <begin position="394"/>
        <end position="415"/>
    </location>
</feature>
<dbReference type="AlphaFoldDB" id="Q1D686"/>
<dbReference type="eggNOG" id="COG0577">
    <property type="taxonomic scope" value="Bacteria"/>
</dbReference>
<evidence type="ECO:0000256" key="6">
    <source>
        <dbReference type="ARBA" id="ARBA00038076"/>
    </source>
</evidence>
<dbReference type="EMBL" id="CP000113">
    <property type="protein sequence ID" value="ABF87931.1"/>
    <property type="molecule type" value="Genomic_DNA"/>
</dbReference>
<comment type="similarity">
    <text evidence="6">Belongs to the ABC-4 integral membrane protein family.</text>
</comment>
<feature type="transmembrane region" description="Helical" evidence="7">
    <location>
        <begin position="778"/>
        <end position="797"/>
    </location>
</feature>
<evidence type="ECO:0000313" key="10">
    <source>
        <dbReference type="EMBL" id="ABF87931.1"/>
    </source>
</evidence>
<keyword evidence="5 7" id="KW-0472">Membrane</keyword>
<dbReference type="STRING" id="246197.MXAN_3650"/>
<dbReference type="GO" id="GO:0022857">
    <property type="term" value="F:transmembrane transporter activity"/>
    <property type="evidence" value="ECO:0007669"/>
    <property type="project" value="TreeGrafter"/>
</dbReference>
<keyword evidence="3 7" id="KW-0812">Transmembrane</keyword>
<dbReference type="InterPro" id="IPR025857">
    <property type="entry name" value="MacB_PCD"/>
</dbReference>
<evidence type="ECO:0000256" key="2">
    <source>
        <dbReference type="ARBA" id="ARBA00022475"/>
    </source>
</evidence>
<feature type="transmembrane region" description="Helical" evidence="7">
    <location>
        <begin position="809"/>
        <end position="828"/>
    </location>
</feature>
<evidence type="ECO:0000313" key="11">
    <source>
        <dbReference type="Proteomes" id="UP000002402"/>
    </source>
</evidence>
<dbReference type="HOGENOM" id="CLU_009433_1_0_7"/>
<dbReference type="PANTHER" id="PTHR30572">
    <property type="entry name" value="MEMBRANE COMPONENT OF TRANSPORTER-RELATED"/>
    <property type="match status" value="1"/>
</dbReference>
<dbReference type="PANTHER" id="PTHR30572:SF4">
    <property type="entry name" value="ABC TRANSPORTER PERMEASE YTRF"/>
    <property type="match status" value="1"/>
</dbReference>
<dbReference type="EnsemblBacteria" id="ABF87931">
    <property type="protein sequence ID" value="ABF87931"/>
    <property type="gene ID" value="MXAN_3650"/>
</dbReference>
<dbReference type="GO" id="GO:0005886">
    <property type="term" value="C:plasma membrane"/>
    <property type="evidence" value="ECO:0007669"/>
    <property type="project" value="UniProtKB-SubCell"/>
</dbReference>
<name>Q1D686_MYXXD</name>
<feature type="transmembrane region" description="Helical" evidence="7">
    <location>
        <begin position="444"/>
        <end position="465"/>
    </location>
</feature>
<gene>
    <name evidence="10" type="ordered locus">MXAN_3650</name>
</gene>
<evidence type="ECO:0000259" key="9">
    <source>
        <dbReference type="Pfam" id="PF12704"/>
    </source>
</evidence>
<dbReference type="KEGG" id="mxa:MXAN_3650"/>
<reference evidence="10 11" key="1">
    <citation type="journal article" date="2006" name="Proc. Natl. Acad. Sci. U.S.A.">
        <title>Evolution of sensory complexity recorded in a myxobacterial genome.</title>
        <authorList>
            <person name="Goldman B.S."/>
            <person name="Nierman W.C."/>
            <person name="Kaiser D."/>
            <person name="Slater S.C."/>
            <person name="Durkin A.S."/>
            <person name="Eisen J.A."/>
            <person name="Ronning C.M."/>
            <person name="Barbazuk W.B."/>
            <person name="Blanchard M."/>
            <person name="Field C."/>
            <person name="Halling C."/>
            <person name="Hinkle G."/>
            <person name="Iartchuk O."/>
            <person name="Kim H.S."/>
            <person name="Mackenzie C."/>
            <person name="Madupu R."/>
            <person name="Miller N."/>
            <person name="Shvartsbeyn A."/>
            <person name="Sullivan S.A."/>
            <person name="Vaudin M."/>
            <person name="Wiegand R."/>
            <person name="Kaplan H.B."/>
        </authorList>
    </citation>
    <scope>NUCLEOTIDE SEQUENCE [LARGE SCALE GENOMIC DNA]</scope>
    <source>
        <strain evidence="11">DK1622</strain>
    </source>
</reference>
<proteinExistence type="inferred from homology"/>
<dbReference type="NCBIfam" id="TIGR03434">
    <property type="entry name" value="ADOP"/>
    <property type="match status" value="1"/>
</dbReference>
<dbReference type="InterPro" id="IPR003838">
    <property type="entry name" value="ABC3_permease_C"/>
</dbReference>
<evidence type="ECO:0000256" key="3">
    <source>
        <dbReference type="ARBA" id="ARBA00022692"/>
    </source>
</evidence>
<feature type="domain" description="ABC3 transporter permease C-terminal" evidence="8">
    <location>
        <begin position="725"/>
        <end position="838"/>
    </location>
</feature>
<feature type="transmembrane region" description="Helical" evidence="7">
    <location>
        <begin position="345"/>
        <end position="367"/>
    </location>
</feature>
<feature type="domain" description="MacB-like periplasmic core" evidence="9">
    <location>
        <begin position="41"/>
        <end position="254"/>
    </location>
</feature>
<organism evidence="10 11">
    <name type="scientific">Myxococcus xanthus (strain DK1622)</name>
    <dbReference type="NCBI Taxonomy" id="246197"/>
    <lineage>
        <taxon>Bacteria</taxon>
        <taxon>Pseudomonadati</taxon>
        <taxon>Myxococcota</taxon>
        <taxon>Myxococcia</taxon>
        <taxon>Myxococcales</taxon>
        <taxon>Cystobacterineae</taxon>
        <taxon>Myxococcaceae</taxon>
        <taxon>Myxococcus</taxon>
    </lineage>
</organism>
<keyword evidence="11" id="KW-1185">Reference proteome</keyword>
<feature type="domain" description="ABC3 transporter permease C-terminal" evidence="8">
    <location>
        <begin position="296"/>
        <end position="421"/>
    </location>
</feature>
<evidence type="ECO:0000256" key="5">
    <source>
        <dbReference type="ARBA" id="ARBA00023136"/>
    </source>
</evidence>
<sequence>MQWPSSCAVGQTHAPRGSPVSALIEDVRFSLRLLLKNRGFTLVCLLTLALAIGANTAIFSVVNGVLLRPLPYPEPDRLMQVVRVTKDHGRSASQSIAGYVWMSAEGSPFSRVAAYEVLPSGFSAVGDGMPERLPGMRVTADFFETFGVRPRLGRGFLPEEDVVGGPRVVVLSESLWRRRFGGAPDVVGRSIVLNDEPYTVVGVAPASFAYPTGVHLWTPLQLDLTDRTNSHFLFVTGRLRPGISTDGAAAALETLGGRVRAENPALLDEGQEFAPVDLRAFLAGDTRLALWVLMGAVSLVLLIACVNLANLQLARAAARNRELVVRAALGAAPGRLARQMLTESLLLSVAGGGLGVLLAMAVMPGLLSLAPDTSGLLPGDGGLAGAQVGIDGTVLGFSLAASLLTGLLFGLLPAWQASRTDLQMALREGSQRATLGPGGGRTRAFLVVGQVALAVMLLVGAALLIRGFSALQRVQPGFDPHGVHVLRLSLPEGRYGTLQALERFETQVVERVRSLPGVEAVGFATSLPMDRGPSMSFSIEGKYTGDDNGPGAGWGQYRPVTPDYFGVMRIGLVRGRLLAENDVAGTEPVVVINETAARRFWPGEDPLGQRIRVAHSVPSLRDVVPRVVVGVVRDVREDGLNDEAPPVLYLPPGQMSQGVASMIVRMIPQNLLVRARGGHADIVTAAQREVWAVDAQQPVMETLKLEDHVARSLGSERFNMMLLGMMAALALALAAVGIYGVLSYLVSQRTREMGVRLALGATRGDVVRLVLRQGLGSVAGGVVLGCAGALALTRVVSGFVHGVSALDPLSFVAAPLVLLGVGLVATWVPALRASRVDPIIALKYD</sequence>
<dbReference type="InterPro" id="IPR017800">
    <property type="entry name" value="ADOP"/>
</dbReference>
<feature type="transmembrane region" description="Helical" evidence="7">
    <location>
        <begin position="288"/>
        <end position="311"/>
    </location>
</feature>
<feature type="transmembrane region" description="Helical" evidence="7">
    <location>
        <begin position="40"/>
        <end position="62"/>
    </location>
</feature>